<accession>A0A2S8STZ6</accession>
<dbReference type="Proteomes" id="UP000237684">
    <property type="component" value="Unassembled WGS sequence"/>
</dbReference>
<comment type="caution">
    <text evidence="1">The sequence shown here is derived from an EMBL/GenBank/DDBJ whole genome shotgun (WGS) entry which is preliminary data.</text>
</comment>
<sequence>MSSFQSLFGFETEYGITVEGSDASGLIKASREVIKSYDATQKPFASPWNYRSEDPRNDQRGFHVERLTIDTVDAQFDRPGERAASPQEDRCDHVLTNGARLYNDHGHPEYATPECADLRTLVAHDKAGERIVLECAKIYGAQIGKGVEIWKNNTDFHGASYGSHESYLIQRRVSWDTVVKNLAPFLATRIIFCGAGKVGSEERGIDCRFQISQRADFFNVLQSVDTLSNRPLVNTRDEPHGDARRFRRLHVIAGDANLSEWAIAMRAGTTNLVAALIESGWENPHPLRDSVKAIKAISRDETYAWKIESERGEVSAIEVQRGYLEGAKSLNLAGSEWVLGEWQEILDVLGNNPFDAFDRCDWVAKKSLLDQFIETEELNWKDDKEFLQSLDLAYHNVDPELGLYAGLVESGAMRTLVTEEEIEAARNQAPSNTRASLRGAIAKKFGSQIHAISWGGGEGKDAEGNFRFALPEEGDFAELVKKIEAAQNLRDVFGG</sequence>
<dbReference type="RefSeq" id="WP_105483395.1">
    <property type="nucleotide sequence ID" value="NZ_NIGF01000006.1"/>
</dbReference>
<proteinExistence type="predicted"/>
<reference evidence="1 2" key="1">
    <citation type="journal article" date="2018" name="Syst. Appl. Microbiol.">
        <title>Abditibacterium utsteinense sp. nov., the first cultivated member of candidate phylum FBP, isolated from ice-free Antarctic soil samples.</title>
        <authorList>
            <person name="Tahon G."/>
            <person name="Tytgat B."/>
            <person name="Lebbe L."/>
            <person name="Carlier A."/>
            <person name="Willems A."/>
        </authorList>
    </citation>
    <scope>NUCLEOTIDE SEQUENCE [LARGE SCALE GENOMIC DNA]</scope>
    <source>
        <strain evidence="1 2">LMG 29911</strain>
    </source>
</reference>
<dbReference type="AlphaFoldDB" id="A0A2S8STZ6"/>
<dbReference type="EMBL" id="NIGF01000006">
    <property type="protein sequence ID" value="PQV64256.1"/>
    <property type="molecule type" value="Genomic_DNA"/>
</dbReference>
<dbReference type="InterPro" id="IPR004347">
    <property type="entry name" value="Pup_ligase/deamidase"/>
</dbReference>
<keyword evidence="2" id="KW-1185">Reference proteome</keyword>
<dbReference type="GO" id="GO:0000502">
    <property type="term" value="C:proteasome complex"/>
    <property type="evidence" value="ECO:0007669"/>
    <property type="project" value="UniProtKB-KW"/>
</dbReference>
<evidence type="ECO:0000313" key="1">
    <source>
        <dbReference type="EMBL" id="PQV64256.1"/>
    </source>
</evidence>
<dbReference type="GO" id="GO:0019941">
    <property type="term" value="P:modification-dependent protein catabolic process"/>
    <property type="evidence" value="ECO:0007669"/>
    <property type="project" value="InterPro"/>
</dbReference>
<name>A0A2S8STZ6_9BACT</name>
<dbReference type="GO" id="GO:0005524">
    <property type="term" value="F:ATP binding"/>
    <property type="evidence" value="ECO:0007669"/>
    <property type="project" value="TreeGrafter"/>
</dbReference>
<dbReference type="PANTHER" id="PTHR42307">
    <property type="entry name" value="PUP DEAMIDASE/DEPUPYLASE"/>
    <property type="match status" value="1"/>
</dbReference>
<dbReference type="Pfam" id="PF03136">
    <property type="entry name" value="Pup_ligase"/>
    <property type="match status" value="1"/>
</dbReference>
<dbReference type="GO" id="GO:0010498">
    <property type="term" value="P:proteasomal protein catabolic process"/>
    <property type="evidence" value="ECO:0007669"/>
    <property type="project" value="InterPro"/>
</dbReference>
<protein>
    <submittedName>
        <fullName evidence="1">Proteasome accessory factor A</fullName>
    </submittedName>
</protein>
<dbReference type="InParanoid" id="A0A2S8STZ6"/>
<evidence type="ECO:0000313" key="2">
    <source>
        <dbReference type="Proteomes" id="UP000237684"/>
    </source>
</evidence>
<organism evidence="1 2">
    <name type="scientific">Abditibacterium utsteinense</name>
    <dbReference type="NCBI Taxonomy" id="1960156"/>
    <lineage>
        <taxon>Bacteria</taxon>
        <taxon>Pseudomonadati</taxon>
        <taxon>Abditibacteriota</taxon>
        <taxon>Abditibacteriia</taxon>
        <taxon>Abditibacteriales</taxon>
        <taxon>Abditibacteriaceae</taxon>
        <taxon>Abditibacterium</taxon>
    </lineage>
</organism>
<keyword evidence="1" id="KW-0647">Proteasome</keyword>
<dbReference type="OrthoDB" id="9760627at2"/>
<dbReference type="PANTHER" id="PTHR42307:SF2">
    <property type="entry name" value="PUP DEAMIDASE_DEPUPYLASE"/>
    <property type="match status" value="1"/>
</dbReference>
<gene>
    <name evidence="1" type="ORF">B1R32_106102</name>
</gene>
<dbReference type="GO" id="GO:0070490">
    <property type="term" value="P:protein pupylation"/>
    <property type="evidence" value="ECO:0007669"/>
    <property type="project" value="TreeGrafter"/>
</dbReference>